<dbReference type="NCBIfam" id="TIGR01244">
    <property type="entry name" value="TIGR01244 family sulfur transferase"/>
    <property type="match status" value="1"/>
</dbReference>
<dbReference type="AlphaFoldDB" id="A0A221KH55"/>
<evidence type="ECO:0000313" key="3">
    <source>
        <dbReference type="Proteomes" id="UP000199729"/>
    </source>
</evidence>
<gene>
    <name evidence="2" type="ORF">VITFI_CDS2591</name>
</gene>
<sequence length="120" mass="12693">MQGFFDMSTLPLSQVAADICTAPQMQPDAMVELARLGFKSVINNRPDFEHGPDQPTSSAIQAAAEAAGLQYRHLPVAGGYQSPEEIAAFGQLMAELPRPVLCFCRSGARSGKLLAASGSL</sequence>
<protein>
    <recommendedName>
        <fullName evidence="1">Beta-lactamase hydrolase-like protein phosphatase-like domain-containing protein</fullName>
    </recommendedName>
</protein>
<evidence type="ECO:0000313" key="2">
    <source>
        <dbReference type="EMBL" id="ASM78368.1"/>
    </source>
</evidence>
<dbReference type="KEGG" id="vff:VITFI_CDS2591"/>
<accession>A0A221KH55</accession>
<reference evidence="2 3" key="1">
    <citation type="submission" date="2017-07" db="EMBL/GenBank/DDBJ databases">
        <title>Complete Genome Sequence of the cosmetic ferment Vitreoscilla filiformis (ATCC15551).</title>
        <authorList>
            <person name="Contreras S."/>
            <person name="Sagory-Zalkind P."/>
            <person name="Blanquart H."/>
            <person name="Iltis A."/>
            <person name="Morand S.C."/>
        </authorList>
    </citation>
    <scope>NUCLEOTIDE SEQUENCE [LARGE SCALE GENOMIC DNA]</scope>
    <source>
        <strain evidence="2 3">ATCC 15551</strain>
    </source>
</reference>
<dbReference type="EMBL" id="CP022423">
    <property type="protein sequence ID" value="ASM78368.1"/>
    <property type="molecule type" value="Genomic_DNA"/>
</dbReference>
<dbReference type="Pfam" id="PF04273">
    <property type="entry name" value="BLH_phosphatase"/>
    <property type="match status" value="1"/>
</dbReference>
<keyword evidence="3" id="KW-1185">Reference proteome</keyword>
<dbReference type="InterPro" id="IPR029021">
    <property type="entry name" value="Prot-tyrosine_phosphatase-like"/>
</dbReference>
<dbReference type="Proteomes" id="UP000199729">
    <property type="component" value="Chromosome"/>
</dbReference>
<name>A0A221KH55_VITFI</name>
<evidence type="ECO:0000259" key="1">
    <source>
        <dbReference type="Pfam" id="PF04273"/>
    </source>
</evidence>
<dbReference type="Gene3D" id="3.90.190.10">
    <property type="entry name" value="Protein tyrosine phosphatase superfamily"/>
    <property type="match status" value="1"/>
</dbReference>
<dbReference type="InterPro" id="IPR005939">
    <property type="entry name" value="BLH_phosphatase-like"/>
</dbReference>
<organism evidence="2 3">
    <name type="scientific">Vitreoscilla filiformis</name>
    <dbReference type="NCBI Taxonomy" id="63"/>
    <lineage>
        <taxon>Bacteria</taxon>
        <taxon>Pseudomonadati</taxon>
        <taxon>Pseudomonadota</taxon>
        <taxon>Betaproteobacteria</taxon>
        <taxon>Neisseriales</taxon>
        <taxon>Neisseriaceae</taxon>
        <taxon>Vitreoscilla</taxon>
    </lineage>
</organism>
<dbReference type="SUPFAM" id="SSF52799">
    <property type="entry name" value="(Phosphotyrosine protein) phosphatases II"/>
    <property type="match status" value="1"/>
</dbReference>
<proteinExistence type="predicted"/>
<dbReference type="GO" id="GO:0016787">
    <property type="term" value="F:hydrolase activity"/>
    <property type="evidence" value="ECO:0007669"/>
    <property type="project" value="InterPro"/>
</dbReference>
<feature type="domain" description="Beta-lactamase hydrolase-like protein phosphatase-like" evidence="1">
    <location>
        <begin position="14"/>
        <end position="117"/>
    </location>
</feature>